<dbReference type="InterPro" id="IPR011333">
    <property type="entry name" value="SKP1/BTB/POZ_sf"/>
</dbReference>
<evidence type="ECO:0000259" key="3">
    <source>
        <dbReference type="PROSITE" id="PS50108"/>
    </source>
</evidence>
<organism evidence="4 5">
    <name type="scientific">Mesorhabditis spiculigera</name>
    <dbReference type="NCBI Taxonomy" id="96644"/>
    <lineage>
        <taxon>Eukaryota</taxon>
        <taxon>Metazoa</taxon>
        <taxon>Ecdysozoa</taxon>
        <taxon>Nematoda</taxon>
        <taxon>Chromadorea</taxon>
        <taxon>Rhabditida</taxon>
        <taxon>Rhabditina</taxon>
        <taxon>Rhabditomorpha</taxon>
        <taxon>Rhabditoidea</taxon>
        <taxon>Rhabditidae</taxon>
        <taxon>Mesorhabditinae</taxon>
        <taxon>Mesorhabditis</taxon>
    </lineage>
</organism>
<evidence type="ECO:0000313" key="5">
    <source>
        <dbReference type="Proteomes" id="UP001177023"/>
    </source>
</evidence>
<keyword evidence="5" id="KW-1185">Reference proteome</keyword>
<comment type="caution">
    <text evidence="4">The sequence shown here is derived from an EMBL/GenBank/DDBJ whole genome shotgun (WGS) entry which is preliminary data.</text>
</comment>
<dbReference type="InterPro" id="IPR000210">
    <property type="entry name" value="BTB/POZ_dom"/>
</dbReference>
<dbReference type="GO" id="GO:0051260">
    <property type="term" value="P:protein homooligomerization"/>
    <property type="evidence" value="ECO:0007669"/>
    <property type="project" value="InterPro"/>
</dbReference>
<dbReference type="Pfam" id="PF02214">
    <property type="entry name" value="BTB_2"/>
    <property type="match status" value="1"/>
</dbReference>
<dbReference type="SMART" id="SM00225">
    <property type="entry name" value="BTB"/>
    <property type="match status" value="1"/>
</dbReference>
<accession>A0AA36D1U1</accession>
<name>A0AA36D1U1_9BILA</name>
<dbReference type="Proteomes" id="UP001177023">
    <property type="component" value="Unassembled WGS sequence"/>
</dbReference>
<protein>
    <recommendedName>
        <fullName evidence="6">CRIB domain-containing protein</fullName>
    </recommendedName>
</protein>
<feature type="domain" description="BTB" evidence="2">
    <location>
        <begin position="5"/>
        <end position="68"/>
    </location>
</feature>
<reference evidence="4" key="1">
    <citation type="submission" date="2023-06" db="EMBL/GenBank/DDBJ databases">
        <authorList>
            <person name="Delattre M."/>
        </authorList>
    </citation>
    <scope>NUCLEOTIDE SEQUENCE</scope>
    <source>
        <strain evidence="4">AF72</strain>
    </source>
</reference>
<dbReference type="InterPro" id="IPR045068">
    <property type="entry name" value="BACURD1-3"/>
</dbReference>
<dbReference type="Gene3D" id="3.30.710.10">
    <property type="entry name" value="Potassium Channel Kv1.1, Chain A"/>
    <property type="match status" value="1"/>
</dbReference>
<dbReference type="PROSITE" id="PS50108">
    <property type="entry name" value="CRIB"/>
    <property type="match status" value="1"/>
</dbReference>
<evidence type="ECO:0008006" key="6">
    <source>
        <dbReference type="Google" id="ProtNLM"/>
    </source>
</evidence>
<dbReference type="InterPro" id="IPR003131">
    <property type="entry name" value="T1-type_BTB"/>
</dbReference>
<dbReference type="AlphaFoldDB" id="A0AA36D1U1"/>
<evidence type="ECO:0000259" key="2">
    <source>
        <dbReference type="PROSITE" id="PS50097"/>
    </source>
</evidence>
<dbReference type="CDD" id="cd00132">
    <property type="entry name" value="CRIB"/>
    <property type="match status" value="1"/>
</dbReference>
<dbReference type="EMBL" id="CATQJA010002654">
    <property type="protein sequence ID" value="CAJ0578515.1"/>
    <property type="molecule type" value="Genomic_DNA"/>
</dbReference>
<evidence type="ECO:0000313" key="4">
    <source>
        <dbReference type="EMBL" id="CAJ0578515.1"/>
    </source>
</evidence>
<dbReference type="InterPro" id="IPR000095">
    <property type="entry name" value="CRIB_dom"/>
</dbReference>
<feature type="region of interest" description="Disordered" evidence="1">
    <location>
        <begin position="108"/>
        <end position="142"/>
    </location>
</feature>
<evidence type="ECO:0000256" key="1">
    <source>
        <dbReference type="SAM" id="MobiDB-lite"/>
    </source>
</evidence>
<dbReference type="CDD" id="cd18316">
    <property type="entry name" value="BTB_POZ_KCTD-like"/>
    <property type="match status" value="1"/>
</dbReference>
<dbReference type="PANTHER" id="PTHR11145">
    <property type="entry name" value="BTB/POZ DOMAIN-CONTAINING ADAPTER FOR CUL3-MEDIATED RHOA DEGRADATION PROTEIN FAMILY MEMBER"/>
    <property type="match status" value="1"/>
</dbReference>
<dbReference type="PANTHER" id="PTHR11145:SF8">
    <property type="entry name" value="RE57120P"/>
    <property type="match status" value="1"/>
</dbReference>
<dbReference type="InterPro" id="IPR036936">
    <property type="entry name" value="CRIB_dom_sf"/>
</dbReference>
<dbReference type="Pfam" id="PF00786">
    <property type="entry name" value="PBD"/>
    <property type="match status" value="1"/>
</dbReference>
<gene>
    <name evidence="4" type="ORF">MSPICULIGERA_LOCUS16764</name>
</gene>
<proteinExistence type="predicted"/>
<dbReference type="PROSITE" id="PS50097">
    <property type="entry name" value="BTB"/>
    <property type="match status" value="1"/>
</dbReference>
<feature type="domain" description="CRIB" evidence="3">
    <location>
        <begin position="188"/>
        <end position="201"/>
    </location>
</feature>
<feature type="non-terminal residue" evidence="4">
    <location>
        <position position="1"/>
    </location>
</feature>
<dbReference type="Gene3D" id="3.90.810.10">
    <property type="entry name" value="CRIB domain"/>
    <property type="match status" value="1"/>
</dbReference>
<sequence>MERRELVVLDVEGTIFKTRICTLTSVPGAYFARLFSGDWKRLLDKEGQLFIDRDATLFRIILNFLRDGPKIPLPSDEYLLRKVRHEADHYGLFELIDRVEKKLASYSNGTLKRDAQGKPGSRAPPRNRPPLPMEKSETSQREEKIVRFGSTPVLIPLAGTKGFTSTDPVLPRRIDSKTVRKADSISQISLPRNFAHVAHVGWNGDGIIFEKHLLGDGESVRKIIAAAQEPDLTPIYNVINGDSADYGSHSLEVVLAGPHMQSPAKLEATDDRRNSGESPRNEATWRLWKSLFRMNGLGLQIASWAFLRLSL</sequence>
<dbReference type="SUPFAM" id="SSF54695">
    <property type="entry name" value="POZ domain"/>
    <property type="match status" value="1"/>
</dbReference>